<dbReference type="InterPro" id="IPR005294">
    <property type="entry name" value="ATP_synth_F1_asu"/>
</dbReference>
<dbReference type="PANTHER" id="PTHR48082">
    <property type="entry name" value="ATP SYNTHASE SUBUNIT ALPHA, MITOCHONDRIAL"/>
    <property type="match status" value="1"/>
</dbReference>
<keyword evidence="4 14" id="KW-0813">Transport</keyword>
<keyword evidence="7 14" id="KW-0375">Hydrogen ion transport</keyword>
<dbReference type="InterPro" id="IPR000793">
    <property type="entry name" value="ATP_synth_asu_C"/>
</dbReference>
<keyword evidence="8 14" id="KW-0067">ATP-binding</keyword>
<dbReference type="InterPro" id="IPR020003">
    <property type="entry name" value="ATPase_a/bsu_AS"/>
</dbReference>
<proteinExistence type="inferred from homology"/>
<accession>A0A288QS14</accession>
<dbReference type="InterPro" id="IPR004100">
    <property type="entry name" value="ATPase_F1/V1/A1_a/bsu_N"/>
</dbReference>
<evidence type="ECO:0000259" key="17">
    <source>
        <dbReference type="Pfam" id="PF02874"/>
    </source>
</evidence>
<comment type="catalytic activity">
    <reaction evidence="14">
        <text>ATP + H2O + 4 H(+)(in) = ADP + phosphate + 5 H(+)(out)</text>
        <dbReference type="Rhea" id="RHEA:57720"/>
        <dbReference type="ChEBI" id="CHEBI:15377"/>
        <dbReference type="ChEBI" id="CHEBI:15378"/>
        <dbReference type="ChEBI" id="CHEBI:30616"/>
        <dbReference type="ChEBI" id="CHEBI:43474"/>
        <dbReference type="ChEBI" id="CHEBI:456216"/>
        <dbReference type="EC" id="7.1.2.2"/>
    </reaction>
</comment>
<evidence type="ECO:0000256" key="8">
    <source>
        <dbReference type="ARBA" id="ARBA00022840"/>
    </source>
</evidence>
<keyword evidence="6 14" id="KW-0547">Nucleotide-binding</keyword>
<evidence type="ECO:0000313" key="18">
    <source>
        <dbReference type="EMBL" id="RDL06608.1"/>
    </source>
</evidence>
<dbReference type="Proteomes" id="UP000254912">
    <property type="component" value="Unassembled WGS sequence"/>
</dbReference>
<dbReference type="CDD" id="cd18113">
    <property type="entry name" value="ATP-synt_F1_alpha_C"/>
    <property type="match status" value="1"/>
</dbReference>
<dbReference type="Pfam" id="PF00306">
    <property type="entry name" value="ATP-synt_ab_C"/>
    <property type="match status" value="1"/>
</dbReference>
<comment type="function">
    <text evidence="1 14">Produces ATP from ADP in the presence of a proton gradient across the membrane. The alpha chain is a regulatory subunit.</text>
</comment>
<evidence type="ECO:0000256" key="5">
    <source>
        <dbReference type="ARBA" id="ARBA00022475"/>
    </source>
</evidence>
<dbReference type="InterPro" id="IPR038376">
    <property type="entry name" value="ATP_synth_asu_C_sf"/>
</dbReference>
<protein>
    <recommendedName>
        <fullName evidence="14">ATP synthase subunit alpha</fullName>
        <ecNumber evidence="14">7.1.2.2</ecNumber>
    </recommendedName>
    <alternativeName>
        <fullName evidence="14">ATP synthase F1 sector subunit alpha</fullName>
    </alternativeName>
    <alternativeName>
        <fullName evidence="14">F-ATPase subunit alpha</fullName>
    </alternativeName>
</protein>
<feature type="site" description="Required for activity" evidence="14">
    <location>
        <position position="362"/>
    </location>
</feature>
<feature type="domain" description="ATPase F1/V1/A1 complex alpha/beta subunit nucleotide-binding" evidence="15">
    <location>
        <begin position="149"/>
        <end position="364"/>
    </location>
</feature>
<evidence type="ECO:0000259" key="15">
    <source>
        <dbReference type="Pfam" id="PF00006"/>
    </source>
</evidence>
<dbReference type="PANTHER" id="PTHR48082:SF2">
    <property type="entry name" value="ATP SYNTHASE SUBUNIT ALPHA, MITOCHONDRIAL"/>
    <property type="match status" value="1"/>
</dbReference>
<dbReference type="PIRSF" id="PIRSF039088">
    <property type="entry name" value="F_ATPase_subunit_alpha"/>
    <property type="match status" value="1"/>
</dbReference>
<dbReference type="FunFam" id="3.40.50.300:FF:000002">
    <property type="entry name" value="ATP synthase subunit alpha"/>
    <property type="match status" value="1"/>
</dbReference>
<keyword evidence="10 14" id="KW-0406">Ion transport</keyword>
<comment type="similarity">
    <text evidence="3 14">Belongs to the ATPase alpha/beta chains family.</text>
</comment>
<dbReference type="Gene3D" id="1.20.150.20">
    <property type="entry name" value="ATP synthase alpha/beta chain, C-terminal domain"/>
    <property type="match status" value="1"/>
</dbReference>
<keyword evidence="13 14" id="KW-0066">ATP synthesis</keyword>
<dbReference type="InterPro" id="IPR023366">
    <property type="entry name" value="ATP_synth_asu-like_sf"/>
</dbReference>
<dbReference type="EMBL" id="QRAS01000002">
    <property type="protein sequence ID" value="RDL06608.1"/>
    <property type="molecule type" value="Genomic_DNA"/>
</dbReference>
<dbReference type="Pfam" id="PF02874">
    <property type="entry name" value="ATP-synt_ab_N"/>
    <property type="match status" value="1"/>
</dbReference>
<dbReference type="AlphaFoldDB" id="A0A288QS14"/>
<dbReference type="EC" id="7.1.2.2" evidence="14"/>
<evidence type="ECO:0000256" key="11">
    <source>
        <dbReference type="ARBA" id="ARBA00023136"/>
    </source>
</evidence>
<dbReference type="GO" id="GO:0005886">
    <property type="term" value="C:plasma membrane"/>
    <property type="evidence" value="ECO:0007669"/>
    <property type="project" value="UniProtKB-SubCell"/>
</dbReference>
<reference evidence="18 19" key="1">
    <citation type="submission" date="2018-07" db="EMBL/GenBank/DDBJ databases">
        <title>Genomic Encyclopedia of Type Strains, Phase III (KMG-III): the genomes of soil and plant-associated and newly described type strains.</title>
        <authorList>
            <person name="Whitman W."/>
        </authorList>
    </citation>
    <scope>NUCLEOTIDE SEQUENCE [LARGE SCALE GENOMIC DNA]</scope>
    <source>
        <strain evidence="18 19">CECT 7031</strain>
    </source>
</reference>
<dbReference type="NCBIfam" id="TIGR00962">
    <property type="entry name" value="atpA"/>
    <property type="match status" value="1"/>
</dbReference>
<feature type="domain" description="ATP synthase alpha subunit C-terminal" evidence="16">
    <location>
        <begin position="371"/>
        <end position="491"/>
    </location>
</feature>
<dbReference type="GO" id="GO:0043531">
    <property type="term" value="F:ADP binding"/>
    <property type="evidence" value="ECO:0007669"/>
    <property type="project" value="TreeGrafter"/>
</dbReference>
<dbReference type="InterPro" id="IPR033732">
    <property type="entry name" value="ATP_synth_F1_a_nt-bd_dom"/>
</dbReference>
<evidence type="ECO:0000256" key="6">
    <source>
        <dbReference type="ARBA" id="ARBA00022741"/>
    </source>
</evidence>
<dbReference type="SUPFAM" id="SSF47917">
    <property type="entry name" value="C-terminal domain of alpha and beta subunits of F1 ATP synthase"/>
    <property type="match status" value="1"/>
</dbReference>
<dbReference type="SUPFAM" id="SSF52540">
    <property type="entry name" value="P-loop containing nucleoside triphosphate hydrolases"/>
    <property type="match status" value="1"/>
</dbReference>
<evidence type="ECO:0000256" key="3">
    <source>
        <dbReference type="ARBA" id="ARBA00008936"/>
    </source>
</evidence>
<evidence type="ECO:0000256" key="14">
    <source>
        <dbReference type="HAMAP-Rule" id="MF_01346"/>
    </source>
</evidence>
<keyword evidence="19" id="KW-1185">Reference proteome</keyword>
<evidence type="ECO:0000259" key="16">
    <source>
        <dbReference type="Pfam" id="PF00306"/>
    </source>
</evidence>
<evidence type="ECO:0000256" key="1">
    <source>
        <dbReference type="ARBA" id="ARBA00003784"/>
    </source>
</evidence>
<dbReference type="GeneID" id="94545275"/>
<dbReference type="InterPro" id="IPR000194">
    <property type="entry name" value="ATPase_F1/V1/A1_a/bsu_nucl-bd"/>
</dbReference>
<dbReference type="KEGG" id="wso:WSWS_00062"/>
<dbReference type="GO" id="GO:0005524">
    <property type="term" value="F:ATP binding"/>
    <property type="evidence" value="ECO:0007669"/>
    <property type="project" value="UniProtKB-UniRule"/>
</dbReference>
<dbReference type="RefSeq" id="WP_070229390.1">
    <property type="nucleotide sequence ID" value="NZ_BJYO01000003.1"/>
</dbReference>
<dbReference type="HAMAP" id="MF_01346">
    <property type="entry name" value="ATP_synth_alpha_bact"/>
    <property type="match status" value="1"/>
</dbReference>
<dbReference type="Gene3D" id="2.40.30.20">
    <property type="match status" value="1"/>
</dbReference>
<sequence>MSIKAEEISSLIKAQLANYEDELTVQETGTVTYVGDGVARVTGLENAMSGELVEFANGVMGMAQNLESNDVGIVVLGRYDEIREGDLVKRTGRIMEVPVGEELIGRVVNALGHPIDGLGEIKTDKTRPVEVKAPGVMERKSVFEPLQTGLKAIDALVPIGRGQRELIIGDRKTGKTSVALDTILNQKDQDMIVVYVAIGQKDSTVRTTVETLRQYGALDYTIVVSAGPSEPAPMLYLAPYAGAAMGEEFMYNGKHVLIIYDDLSKQATAYRELSLILRRPPGREAYPGDVFYLHSRLLERAAKLSDELGGGSMTALPVIETQAGDVSAYIPTNVISITDGQIFLDADQFYSGVRPAIDAGTSVSRVGGDAQIKAMKKVAGTLRLDLASYRELESFAQFGSDLDAATQAKLARGRRTVELLKQPLHKPLPVEEQVVSLYALTHGYLDDVAVDDILRFESEMIEALRASHNELLTTIVDTKNLPDTDVLDATIEEFKATFAPSSAE</sequence>
<dbReference type="GO" id="GO:0046933">
    <property type="term" value="F:proton-transporting ATP synthase activity, rotational mechanism"/>
    <property type="evidence" value="ECO:0007669"/>
    <property type="project" value="UniProtKB-UniRule"/>
</dbReference>
<dbReference type="SUPFAM" id="SSF50615">
    <property type="entry name" value="N-terminal domain of alpha and beta subunits of F1 ATP synthase"/>
    <property type="match status" value="1"/>
</dbReference>
<dbReference type="InterPro" id="IPR027417">
    <property type="entry name" value="P-loop_NTPase"/>
</dbReference>
<evidence type="ECO:0000313" key="19">
    <source>
        <dbReference type="Proteomes" id="UP000254912"/>
    </source>
</evidence>
<evidence type="ECO:0000256" key="4">
    <source>
        <dbReference type="ARBA" id="ARBA00022448"/>
    </source>
</evidence>
<dbReference type="InterPro" id="IPR036121">
    <property type="entry name" value="ATPase_F1/V1/A1_a/bsu_N_sf"/>
</dbReference>
<comment type="subcellular location">
    <subcellularLocation>
        <location evidence="14">Cell membrane</location>
        <topology evidence="14">Peripheral membrane protein</topology>
    </subcellularLocation>
    <subcellularLocation>
        <location evidence="2">Membrane</location>
        <topology evidence="2">Peripheral membrane protein</topology>
    </subcellularLocation>
</comment>
<evidence type="ECO:0000256" key="12">
    <source>
        <dbReference type="ARBA" id="ARBA00023196"/>
    </source>
</evidence>
<evidence type="ECO:0000256" key="2">
    <source>
        <dbReference type="ARBA" id="ARBA00004170"/>
    </source>
</evidence>
<dbReference type="NCBIfam" id="NF009884">
    <property type="entry name" value="PRK13343.1"/>
    <property type="match status" value="1"/>
</dbReference>
<name>A0A288QS14_9LACO</name>
<keyword evidence="12 14" id="KW-0139">CF(1)</keyword>
<evidence type="ECO:0000256" key="9">
    <source>
        <dbReference type="ARBA" id="ARBA00022967"/>
    </source>
</evidence>
<gene>
    <name evidence="14" type="primary">atpA</name>
    <name evidence="18" type="ORF">DFP99_0990</name>
</gene>
<dbReference type="GO" id="GO:0045259">
    <property type="term" value="C:proton-transporting ATP synthase complex"/>
    <property type="evidence" value="ECO:0007669"/>
    <property type="project" value="UniProtKB-KW"/>
</dbReference>
<organism evidence="18 19">
    <name type="scientific">Weissella soli</name>
    <dbReference type="NCBI Taxonomy" id="155866"/>
    <lineage>
        <taxon>Bacteria</taxon>
        <taxon>Bacillati</taxon>
        <taxon>Bacillota</taxon>
        <taxon>Bacilli</taxon>
        <taxon>Lactobacillales</taxon>
        <taxon>Lactobacillaceae</taxon>
        <taxon>Weissella</taxon>
    </lineage>
</organism>
<evidence type="ECO:0000256" key="10">
    <source>
        <dbReference type="ARBA" id="ARBA00023065"/>
    </source>
</evidence>
<feature type="domain" description="ATPase F1/V1/A1 complex alpha/beta subunit N-terminal" evidence="17">
    <location>
        <begin position="25"/>
        <end position="92"/>
    </location>
</feature>
<dbReference type="CDD" id="cd01132">
    <property type="entry name" value="F1-ATPase_alpha_CD"/>
    <property type="match status" value="1"/>
</dbReference>
<dbReference type="FunFam" id="1.20.150.20:FF:000001">
    <property type="entry name" value="ATP synthase subunit alpha"/>
    <property type="match status" value="1"/>
</dbReference>
<keyword evidence="11 14" id="KW-0472">Membrane</keyword>
<dbReference type="CDD" id="cd18116">
    <property type="entry name" value="ATP-synt_F1_alpha_N"/>
    <property type="match status" value="1"/>
</dbReference>
<keyword evidence="9 14" id="KW-1278">Translocase</keyword>
<dbReference type="FunFam" id="2.40.30.20:FF:000001">
    <property type="entry name" value="ATP synthase subunit alpha"/>
    <property type="match status" value="1"/>
</dbReference>
<dbReference type="Gene3D" id="3.40.50.300">
    <property type="entry name" value="P-loop containing nucleotide triphosphate hydrolases"/>
    <property type="match status" value="1"/>
</dbReference>
<dbReference type="PROSITE" id="PS00152">
    <property type="entry name" value="ATPASE_ALPHA_BETA"/>
    <property type="match status" value="1"/>
</dbReference>
<evidence type="ECO:0000256" key="13">
    <source>
        <dbReference type="ARBA" id="ARBA00023310"/>
    </source>
</evidence>
<feature type="binding site" evidence="14">
    <location>
        <begin position="169"/>
        <end position="176"/>
    </location>
    <ligand>
        <name>ATP</name>
        <dbReference type="ChEBI" id="CHEBI:30616"/>
    </ligand>
</feature>
<comment type="caution">
    <text evidence="18">The sequence shown here is derived from an EMBL/GenBank/DDBJ whole genome shotgun (WGS) entry which is preliminary data.</text>
</comment>
<keyword evidence="5 14" id="KW-1003">Cell membrane</keyword>
<evidence type="ECO:0000256" key="7">
    <source>
        <dbReference type="ARBA" id="ARBA00022781"/>
    </source>
</evidence>
<dbReference type="Pfam" id="PF00006">
    <property type="entry name" value="ATP-synt_ab"/>
    <property type="match status" value="1"/>
</dbReference>